<protein>
    <submittedName>
        <fullName evidence="6">Tubulin polyglutamylase TTLL11-like</fullName>
    </submittedName>
</protein>
<evidence type="ECO:0000313" key="6">
    <source>
        <dbReference type="RefSeq" id="XP_006822561.1"/>
    </source>
</evidence>
<keyword evidence="1" id="KW-0436">Ligase</keyword>
<dbReference type="PANTHER" id="PTHR12241:SF154">
    <property type="entry name" value="TUBULIN POLYGLUTAMYLASE TTLL11"/>
    <property type="match status" value="1"/>
</dbReference>
<dbReference type="Pfam" id="PF03133">
    <property type="entry name" value="TTL"/>
    <property type="match status" value="1"/>
</dbReference>
<accession>A0ABM0MRC0</accession>
<dbReference type="PANTHER" id="PTHR12241">
    <property type="entry name" value="TUBULIN POLYGLUTAMYLASE"/>
    <property type="match status" value="1"/>
</dbReference>
<dbReference type="Proteomes" id="UP000694865">
    <property type="component" value="Unplaced"/>
</dbReference>
<name>A0ABM0MRC0_SACKO</name>
<reference evidence="6" key="1">
    <citation type="submission" date="2025-08" db="UniProtKB">
        <authorList>
            <consortium name="RefSeq"/>
        </authorList>
    </citation>
    <scope>IDENTIFICATION</scope>
    <source>
        <tissue evidence="6">Testes</tissue>
    </source>
</reference>
<feature type="compositionally biased region" description="Basic and acidic residues" evidence="4">
    <location>
        <begin position="27"/>
        <end position="38"/>
    </location>
</feature>
<proteinExistence type="predicted"/>
<keyword evidence="3" id="KW-0067">ATP-binding</keyword>
<dbReference type="Gene3D" id="3.30.470.20">
    <property type="entry name" value="ATP-grasp fold, B domain"/>
    <property type="match status" value="1"/>
</dbReference>
<dbReference type="InterPro" id="IPR004344">
    <property type="entry name" value="TTL/TTLL_fam"/>
</dbReference>
<evidence type="ECO:0000313" key="5">
    <source>
        <dbReference type="Proteomes" id="UP000694865"/>
    </source>
</evidence>
<feature type="region of interest" description="Disordered" evidence="4">
    <location>
        <begin position="1"/>
        <end position="54"/>
    </location>
</feature>
<dbReference type="SUPFAM" id="SSF56059">
    <property type="entry name" value="Glutathione synthetase ATP-binding domain-like"/>
    <property type="match status" value="1"/>
</dbReference>
<dbReference type="RefSeq" id="XP_006822561.1">
    <property type="nucleotide sequence ID" value="XM_006822498.1"/>
</dbReference>
<evidence type="ECO:0000256" key="1">
    <source>
        <dbReference type="ARBA" id="ARBA00022598"/>
    </source>
</evidence>
<dbReference type="PROSITE" id="PS51221">
    <property type="entry name" value="TTL"/>
    <property type="match status" value="1"/>
</dbReference>
<evidence type="ECO:0000256" key="3">
    <source>
        <dbReference type="ARBA" id="ARBA00022840"/>
    </source>
</evidence>
<organism evidence="5 6">
    <name type="scientific">Saccoglossus kowalevskii</name>
    <name type="common">Acorn worm</name>
    <dbReference type="NCBI Taxonomy" id="10224"/>
    <lineage>
        <taxon>Eukaryota</taxon>
        <taxon>Metazoa</taxon>
        <taxon>Hemichordata</taxon>
        <taxon>Enteropneusta</taxon>
        <taxon>Harrimaniidae</taxon>
        <taxon>Saccoglossus</taxon>
    </lineage>
</organism>
<sequence>MNATFAMKAGGKLEPIIPRRSKTPKSHTPDDGGGDRCMHSPHRSRRRRRPKNPITVDTCKAKSSLEVVRLALKELGWSWKEVPYGRKSGCDIYWHSAYFHDSDEPGLYNAKVNKFPGMVEIVRKVSLTRIMGQMRNLFPDEYDFYPRSWILPDQYHHFAAEVASMAKETPKQKRFFIVKPDDGAQGEGIYLLNNPQSITSIGMVRSAVVQEYISNPLLVERKKFDLRIYVVLTSLDPLKFYLCKEGMARFCTEQYQAPSMKNLHHTYMHLTNYSLNKHSDNFIHADNVAKGSKRTMTSMWALLQEKGVDISQLCKDIEKVICKTILALIPELKVQMHAELSSGKSMPSCFQILGLDILLSSDLKPYLLEINANPSYRLDYDHEVAPGVYENLISPVDEEIKIPLVKDTLRLVKPVRRITTKSASISARPNSTDPDEITVEVSQLDLDENKSPRHRKQKESCLEELFPAKYGEQYEFVRILERIAFLFNHFLGVRGGLRMGATGFRTFTRRCKLCTFGLSTASVDILFIDMVRKWNAMNPDGISGLCFDGFVEAFSVIAYRKFRGITLQEKVVSLLDLCECHLNAGIVWPPQRRPRVRRLPRVQDSNEYLKVRKQMQGLEN</sequence>
<dbReference type="GeneID" id="102809318"/>
<keyword evidence="2" id="KW-0547">Nucleotide-binding</keyword>
<keyword evidence="5" id="KW-1185">Reference proteome</keyword>
<evidence type="ECO:0000256" key="4">
    <source>
        <dbReference type="SAM" id="MobiDB-lite"/>
    </source>
</evidence>
<evidence type="ECO:0000256" key="2">
    <source>
        <dbReference type="ARBA" id="ARBA00022741"/>
    </source>
</evidence>
<feature type="compositionally biased region" description="Basic residues" evidence="4">
    <location>
        <begin position="39"/>
        <end position="51"/>
    </location>
</feature>
<gene>
    <name evidence="6" type="primary">LOC102809318</name>
</gene>